<name>A0ABS7TR85_9BACT</name>
<evidence type="ECO:0000313" key="3">
    <source>
        <dbReference type="Proteomes" id="UP001139031"/>
    </source>
</evidence>
<keyword evidence="1" id="KW-0812">Transmembrane</keyword>
<evidence type="ECO:0000256" key="1">
    <source>
        <dbReference type="SAM" id="Phobius"/>
    </source>
</evidence>
<dbReference type="EMBL" id="JAIRAU010000019">
    <property type="protein sequence ID" value="MBZ5710721.1"/>
    <property type="molecule type" value="Genomic_DNA"/>
</dbReference>
<dbReference type="RefSeq" id="WP_224192491.1">
    <property type="nucleotide sequence ID" value="NZ_JAIRAU010000019.1"/>
</dbReference>
<accession>A0ABS7TR85</accession>
<dbReference type="Proteomes" id="UP001139031">
    <property type="component" value="Unassembled WGS sequence"/>
</dbReference>
<feature type="transmembrane region" description="Helical" evidence="1">
    <location>
        <begin position="27"/>
        <end position="45"/>
    </location>
</feature>
<organism evidence="2 3">
    <name type="scientific">Nannocystis pusilla</name>
    <dbReference type="NCBI Taxonomy" id="889268"/>
    <lineage>
        <taxon>Bacteria</taxon>
        <taxon>Pseudomonadati</taxon>
        <taxon>Myxococcota</taxon>
        <taxon>Polyangia</taxon>
        <taxon>Nannocystales</taxon>
        <taxon>Nannocystaceae</taxon>
        <taxon>Nannocystis</taxon>
    </lineage>
</organism>
<keyword evidence="1" id="KW-0472">Membrane</keyword>
<keyword evidence="3" id="KW-1185">Reference proteome</keyword>
<gene>
    <name evidence="2" type="ORF">K7C98_15775</name>
</gene>
<evidence type="ECO:0000313" key="2">
    <source>
        <dbReference type="EMBL" id="MBZ5710721.1"/>
    </source>
</evidence>
<comment type="caution">
    <text evidence="2">The sequence shown here is derived from an EMBL/GenBank/DDBJ whole genome shotgun (WGS) entry which is preliminary data.</text>
</comment>
<reference evidence="2" key="1">
    <citation type="submission" date="2021-08" db="EMBL/GenBank/DDBJ databases">
        <authorList>
            <person name="Stevens D.C."/>
        </authorList>
    </citation>
    <scope>NUCLEOTIDE SEQUENCE</scope>
    <source>
        <strain evidence="2">DSM 53165</strain>
    </source>
</reference>
<sequence>MESELERRLAVTLAEVELSTALGSIDLWLLTAVVGLISVASVAFVV</sequence>
<keyword evidence="1" id="KW-1133">Transmembrane helix</keyword>
<proteinExistence type="predicted"/>
<protein>
    <submittedName>
        <fullName evidence="2">Uncharacterized protein</fullName>
    </submittedName>
</protein>